<name>A0AAE9KN43_ALCFA</name>
<sequence length="313" mass="34293">MTVVLPDPALNDSSHGLTPLSWVGMEGIDLPITVLERGYKQQLHARVDAQVDLPLAHVKGIHMSRLYRLLNDLPSEQALSPLGLRRLLQGMVDSQQDCGTRSARLCFRFDLLVRRPALVTQGLGGWKSYPVVLEARLLDGIFVCKAQVQIAYSSTCPCSAALARQLIEQGFMQAFGKQPVLHADEVAAWLHNHASLATPHSQRSQALVQIQVSEDSEDFGFLTLIDRIEESLATPLQTAVKRADEQAFAALNGQNLMFVEDAARRIAAALGDYQNPGVQVRHLESLHPHDAVAFKTPVSEGMPFLRLSGGVVP</sequence>
<dbReference type="AlphaFoldDB" id="A0AAE9KN43"/>
<dbReference type="PANTHER" id="PTHR36445">
    <property type="entry name" value="GTP CYCLOHYDROLASE MPTA"/>
    <property type="match status" value="1"/>
</dbReference>
<evidence type="ECO:0000313" key="4">
    <source>
        <dbReference type="Proteomes" id="UP000830925"/>
    </source>
</evidence>
<dbReference type="Proteomes" id="UP000830925">
    <property type="component" value="Chromosome"/>
</dbReference>
<dbReference type="PANTHER" id="PTHR36445:SF1">
    <property type="entry name" value="GTP CYCLOHYDROLASE MPTA"/>
    <property type="match status" value="1"/>
</dbReference>
<dbReference type="RefSeq" id="WP_247965524.1">
    <property type="nucleotide sequence ID" value="NZ_CP095873.1"/>
</dbReference>
<organism evidence="3 4">
    <name type="scientific">Alcaligenes faecalis</name>
    <dbReference type="NCBI Taxonomy" id="511"/>
    <lineage>
        <taxon>Bacteria</taxon>
        <taxon>Pseudomonadati</taxon>
        <taxon>Pseudomonadota</taxon>
        <taxon>Betaproteobacteria</taxon>
        <taxon>Burkholderiales</taxon>
        <taxon>Alcaligenaceae</taxon>
        <taxon>Alcaligenes</taxon>
    </lineage>
</organism>
<dbReference type="Pfam" id="PF02649">
    <property type="entry name" value="GCHY-1"/>
    <property type="match status" value="1"/>
</dbReference>
<comment type="similarity">
    <text evidence="2">Belongs to the GTP cyclohydrolase IV family.</text>
</comment>
<dbReference type="GO" id="GO:0046654">
    <property type="term" value="P:tetrahydrofolate biosynthetic process"/>
    <property type="evidence" value="ECO:0007669"/>
    <property type="project" value="UniProtKB-UniRule"/>
</dbReference>
<gene>
    <name evidence="2 3" type="primary">folE2</name>
    <name evidence="3" type="ORF">MXF72_10500</name>
</gene>
<comment type="function">
    <text evidence="2">Converts GTP to 7,8-dihydroneopterin triphosphate.</text>
</comment>
<dbReference type="NCBIfam" id="NF010200">
    <property type="entry name" value="PRK13674.1-1"/>
    <property type="match status" value="1"/>
</dbReference>
<comment type="catalytic activity">
    <reaction evidence="2">
        <text>GTP + H2O = 7,8-dihydroneopterin 3'-triphosphate + formate + H(+)</text>
        <dbReference type="Rhea" id="RHEA:17473"/>
        <dbReference type="ChEBI" id="CHEBI:15377"/>
        <dbReference type="ChEBI" id="CHEBI:15378"/>
        <dbReference type="ChEBI" id="CHEBI:15740"/>
        <dbReference type="ChEBI" id="CHEBI:37565"/>
        <dbReference type="ChEBI" id="CHEBI:58462"/>
        <dbReference type="EC" id="3.5.4.16"/>
    </reaction>
</comment>
<proteinExistence type="inferred from homology"/>
<evidence type="ECO:0000256" key="2">
    <source>
        <dbReference type="HAMAP-Rule" id="MF_01527"/>
    </source>
</evidence>
<dbReference type="EC" id="3.5.4.16" evidence="2"/>
<dbReference type="InterPro" id="IPR003801">
    <property type="entry name" value="GTP_cyclohydrolase_FolE2/MptA"/>
</dbReference>
<reference evidence="3" key="1">
    <citation type="submission" date="2022-04" db="EMBL/GenBank/DDBJ databases">
        <title>Genomic mining of Alcaligenes faecalis D334 producing ectoin and derivatives.</title>
        <authorList>
            <person name="Doan V.T."/>
            <person name="Quach N.T."/>
            <person name="Vu T.-H.-N."/>
            <person name="Phi Q.-T."/>
        </authorList>
    </citation>
    <scope>NUCLEOTIDE SEQUENCE</scope>
    <source>
        <strain evidence="3">D334</strain>
    </source>
</reference>
<accession>A0AAE9KN43</accession>
<dbReference type="GO" id="GO:0003934">
    <property type="term" value="F:GTP cyclohydrolase I activity"/>
    <property type="evidence" value="ECO:0007669"/>
    <property type="project" value="UniProtKB-UniRule"/>
</dbReference>
<comment type="pathway">
    <text evidence="2">Cofactor biosynthesis; 7,8-dihydroneopterin triphosphate biosynthesis; 7,8-dihydroneopterin triphosphate from GTP: step 1/1.</text>
</comment>
<keyword evidence="1 2" id="KW-0378">Hydrolase</keyword>
<dbReference type="Gene3D" id="3.10.270.10">
    <property type="entry name" value="Urate Oxidase"/>
    <property type="match status" value="1"/>
</dbReference>
<evidence type="ECO:0000256" key="1">
    <source>
        <dbReference type="ARBA" id="ARBA00022801"/>
    </source>
</evidence>
<evidence type="ECO:0000313" key="3">
    <source>
        <dbReference type="EMBL" id="UPL19865.1"/>
    </source>
</evidence>
<dbReference type="EMBL" id="CP095873">
    <property type="protein sequence ID" value="UPL19865.1"/>
    <property type="molecule type" value="Genomic_DNA"/>
</dbReference>
<dbReference type="HAMAP" id="MF_01527_B">
    <property type="entry name" value="GTP_cyclohydrol_B"/>
    <property type="match status" value="1"/>
</dbReference>
<protein>
    <recommendedName>
        <fullName evidence="2">GTP cyclohydrolase FolE2</fullName>
        <ecNumber evidence="2">3.5.4.16</ecNumber>
    </recommendedName>
</protein>
<dbReference type="InterPro" id="IPR022838">
    <property type="entry name" value="GTP_cyclohydrolase_FolE2"/>
</dbReference>
<feature type="site" description="May be catalytically important" evidence="2">
    <location>
        <position position="156"/>
    </location>
</feature>